<protein>
    <submittedName>
        <fullName evidence="1">Uncharacterized protein</fullName>
    </submittedName>
</protein>
<gene>
    <name evidence="1" type="ORF">G9U52_37140</name>
</gene>
<proteinExistence type="predicted"/>
<comment type="caution">
    <text evidence="1">The sequence shown here is derived from an EMBL/GenBank/DDBJ whole genome shotgun (WGS) entry which is preliminary data.</text>
</comment>
<sequence>MGWETIDSFNKSDGYKLDKLLEHLQCSTPHIPWRTVWVDYESGSGINLQVPVIDEDEALEIYESLDIDSIVGFILKDEDYYVINIVMNIIRQMLKHPKITAKQILGLGNALYAVERLPQITKGAKCIFSVNYEAGDDQFSEIVYFSFEISEESFGVSRGGSTCDAGIGSDSYSLRSWLVEAGGYSDTSAELYNLEDTVFEYLNLGADIEVDDESDIAYEG</sequence>
<reference evidence="1" key="1">
    <citation type="submission" date="2020-03" db="EMBL/GenBank/DDBJ databases">
        <title>Draft sequencing of Paenibacilllus sp. S3N08.</title>
        <authorList>
            <person name="Kim D.-U."/>
        </authorList>
    </citation>
    <scope>NUCLEOTIDE SEQUENCE</scope>
    <source>
        <strain evidence="1">S3N08</strain>
    </source>
</reference>
<dbReference type="RefSeq" id="WP_166157978.1">
    <property type="nucleotide sequence ID" value="NZ_JAAOIW010000031.1"/>
</dbReference>
<organism evidence="1 2">
    <name type="scientific">Paenibacillus agricola</name>
    <dbReference type="NCBI Taxonomy" id="2716264"/>
    <lineage>
        <taxon>Bacteria</taxon>
        <taxon>Bacillati</taxon>
        <taxon>Bacillota</taxon>
        <taxon>Bacilli</taxon>
        <taxon>Bacillales</taxon>
        <taxon>Paenibacillaceae</taxon>
        <taxon>Paenibacillus</taxon>
    </lineage>
</organism>
<name>A0ABX0JM00_9BACL</name>
<keyword evidence="2" id="KW-1185">Reference proteome</keyword>
<accession>A0ABX0JM00</accession>
<evidence type="ECO:0000313" key="1">
    <source>
        <dbReference type="EMBL" id="NHN35336.1"/>
    </source>
</evidence>
<evidence type="ECO:0000313" key="2">
    <source>
        <dbReference type="Proteomes" id="UP001165962"/>
    </source>
</evidence>
<dbReference type="Proteomes" id="UP001165962">
    <property type="component" value="Unassembled WGS sequence"/>
</dbReference>
<dbReference type="EMBL" id="JAAOIW010000031">
    <property type="protein sequence ID" value="NHN35336.1"/>
    <property type="molecule type" value="Genomic_DNA"/>
</dbReference>